<dbReference type="EMBL" id="CP007055">
    <property type="protein sequence ID" value="AHG00950.1"/>
    <property type="molecule type" value="Genomic_DNA"/>
</dbReference>
<evidence type="ECO:0008006" key="4">
    <source>
        <dbReference type="Google" id="ProtNLM"/>
    </source>
</evidence>
<dbReference type="KEGG" id="hlr:HALLA_11725"/>
<dbReference type="Gene3D" id="3.30.420.240">
    <property type="match status" value="1"/>
</dbReference>
<dbReference type="EMBL" id="CP007055">
    <property type="protein sequence ID" value="AHG00903.1"/>
    <property type="molecule type" value="Genomic_DNA"/>
</dbReference>
<dbReference type="Gene3D" id="3.40.50.300">
    <property type="entry name" value="P-loop containing nucleotide triphosphate hydrolases"/>
    <property type="match status" value="1"/>
</dbReference>
<dbReference type="eggNOG" id="arCOG09550">
    <property type="taxonomic scope" value="Archaea"/>
</dbReference>
<accession>W0JV37</accession>
<dbReference type="STRING" id="797299.HALLA_11725"/>
<name>W0JV37_9EURY</name>
<dbReference type="Proteomes" id="UP000019024">
    <property type="component" value="Chromosome"/>
</dbReference>
<evidence type="ECO:0000313" key="3">
    <source>
        <dbReference type="Proteomes" id="UP000019024"/>
    </source>
</evidence>
<sequence>MSTQLAADLDDEILEAIENYPLEHPTTTSIKCFDYSLPPGEHLKRVYNALYKAVRPEFPYAPTRLAALLPRGSGKSDGVGVVFPTWLILNLPSLRVAIVSKTADLAAERTEKAVERIEHWAPAAGVEIADSARTQLTTASNNHKEPSIAPYGLESQLTGKHFDVIVYDDIADWDNQRTDTQRRNVRNHFQDYEKNLPDNDSGLEQGPVQAVIGTRKHPADVYATEILDSARWDVMIHKAIHDADWDVVENRDWKVRGEDGKVYDDVADLPAGISIAPNGVIPDEEIRVIWPEQRPPEAVLYDLVDGDESVAIWRRENQQDPGALSGEVFKSDWLIYNDELPRTPDRYRWFGGMDIGVVDDLQKAAENDTDYSALAIVGAHPSGDEAYLPLLDRARGMSVKANADWAHDLLEGFAKAYGIEFDQILVEANKSPGVAQRLRDNSTFPVQPIESSGSKEGRIHDLAAKFESGELQIVGDPSGECSPDPTSDLKWEDFETEEWLQFPNAAHDDMLDGVEMAMQAAGDGAWNVGVGW</sequence>
<evidence type="ECO:0000313" key="1">
    <source>
        <dbReference type="EMBL" id="AHG00903.1"/>
    </source>
</evidence>
<gene>
    <name evidence="1" type="ORF">HALLA_11725</name>
    <name evidence="2" type="ORF">HALLA_12015</name>
</gene>
<protein>
    <recommendedName>
        <fullName evidence="4">Terminase large subunit gp17-like C-terminal domain-containing protein</fullName>
    </recommendedName>
</protein>
<dbReference type="InterPro" id="IPR027417">
    <property type="entry name" value="P-loop_NTPase"/>
</dbReference>
<dbReference type="AlphaFoldDB" id="W0JV37"/>
<reference evidence="1 3" key="1">
    <citation type="submission" date="2014-01" db="EMBL/GenBank/DDBJ databases">
        <authorList>
            <consortium name="DOE Joint Genome Institute"/>
            <person name="Anderson I."/>
            <person name="Huntemann M."/>
            <person name="Han J."/>
            <person name="Chen A."/>
            <person name="Kyrpides N."/>
            <person name="Mavromatis K."/>
            <person name="Markowitz V."/>
            <person name="Palaniappan K."/>
            <person name="Ivanova N."/>
            <person name="Schaumberg A."/>
            <person name="Pati A."/>
            <person name="Liolios K."/>
            <person name="Nordberg H.P."/>
            <person name="Cantor M.N."/>
            <person name="Hua S.X."/>
            <person name="Woyke T."/>
        </authorList>
    </citation>
    <scope>NUCLEOTIDE SEQUENCE [LARGE SCALE GENOMIC DNA]</scope>
    <source>
        <strain evidence="1 3">XH-48</strain>
    </source>
</reference>
<proteinExistence type="predicted"/>
<keyword evidence="3" id="KW-1185">Reference proteome</keyword>
<dbReference type="RefSeq" id="WP_049952632.1">
    <property type="nucleotide sequence ID" value="NZ_CP007055.1"/>
</dbReference>
<dbReference type="HOGENOM" id="CLU_498413_0_0_2"/>
<evidence type="ECO:0000313" key="2">
    <source>
        <dbReference type="EMBL" id="AHG00950.1"/>
    </source>
</evidence>
<organism evidence="1 3">
    <name type="scientific">Halostagnicola larsenii XH-48</name>
    <dbReference type="NCBI Taxonomy" id="797299"/>
    <lineage>
        <taxon>Archaea</taxon>
        <taxon>Methanobacteriati</taxon>
        <taxon>Methanobacteriota</taxon>
        <taxon>Stenosarchaea group</taxon>
        <taxon>Halobacteria</taxon>
        <taxon>Halobacteriales</taxon>
        <taxon>Natrialbaceae</taxon>
        <taxon>Halostagnicola</taxon>
    </lineage>
</organism>
<dbReference type="GeneID" id="25145171"/>
<dbReference type="KEGG" id="hlr:HALLA_12015"/>
<dbReference type="OrthoDB" id="173544at2157"/>